<dbReference type="PANTHER" id="PTHR10502">
    <property type="entry name" value="ANNEXIN"/>
    <property type="match status" value="1"/>
</dbReference>
<comment type="similarity">
    <text evidence="1">Belongs to the annexin family.</text>
</comment>
<comment type="caution">
    <text evidence="5">The sequence shown here is derived from an EMBL/GenBank/DDBJ whole genome shotgun (WGS) entry which is preliminary data.</text>
</comment>
<evidence type="ECO:0000313" key="5">
    <source>
        <dbReference type="EMBL" id="KAK4247494.1"/>
    </source>
</evidence>
<dbReference type="SMART" id="SM00335">
    <property type="entry name" value="ANX"/>
    <property type="match status" value="4"/>
</dbReference>
<reference evidence="5" key="2">
    <citation type="submission" date="2023-05" db="EMBL/GenBank/DDBJ databases">
        <authorList>
            <consortium name="Lawrence Berkeley National Laboratory"/>
            <person name="Steindorff A."/>
            <person name="Hensen N."/>
            <person name="Bonometti L."/>
            <person name="Westerberg I."/>
            <person name="Brannstrom I.O."/>
            <person name="Guillou S."/>
            <person name="Cros-Aarteil S."/>
            <person name="Calhoun S."/>
            <person name="Haridas S."/>
            <person name="Kuo A."/>
            <person name="Mondo S."/>
            <person name="Pangilinan J."/>
            <person name="Riley R."/>
            <person name="Labutti K."/>
            <person name="Andreopoulos B."/>
            <person name="Lipzen A."/>
            <person name="Chen C."/>
            <person name="Yanf M."/>
            <person name="Daum C."/>
            <person name="Ng V."/>
            <person name="Clum A."/>
            <person name="Ohm R."/>
            <person name="Martin F."/>
            <person name="Silar P."/>
            <person name="Natvig D."/>
            <person name="Lalanne C."/>
            <person name="Gautier V."/>
            <person name="Ament-Velasquez S.L."/>
            <person name="Kruys A."/>
            <person name="Hutchinson M.I."/>
            <person name="Powell A.J."/>
            <person name="Barry K."/>
            <person name="Miller A.N."/>
            <person name="Grigoriev I.V."/>
            <person name="Debuchy R."/>
            <person name="Gladieux P."/>
            <person name="Thoren M.H."/>
            <person name="Johannesson H."/>
        </authorList>
    </citation>
    <scope>NUCLEOTIDE SEQUENCE</scope>
    <source>
        <strain evidence="5">CBS 359.72</strain>
    </source>
</reference>
<evidence type="ECO:0000256" key="1">
    <source>
        <dbReference type="ARBA" id="ARBA00007831"/>
    </source>
</evidence>
<dbReference type="PRINTS" id="PR00196">
    <property type="entry name" value="ANNEXIN"/>
</dbReference>
<feature type="compositionally biased region" description="Pro residues" evidence="4">
    <location>
        <begin position="123"/>
        <end position="144"/>
    </location>
</feature>
<protein>
    <recommendedName>
        <fullName evidence="7">Annexin</fullName>
    </recommendedName>
</protein>
<dbReference type="InterPro" id="IPR037104">
    <property type="entry name" value="Annexin_sf"/>
</dbReference>
<dbReference type="EMBL" id="MU857652">
    <property type="protein sequence ID" value="KAK4247494.1"/>
    <property type="molecule type" value="Genomic_DNA"/>
</dbReference>
<evidence type="ECO:0000256" key="4">
    <source>
        <dbReference type="SAM" id="MobiDB-lite"/>
    </source>
</evidence>
<evidence type="ECO:0000313" key="6">
    <source>
        <dbReference type="Proteomes" id="UP001303647"/>
    </source>
</evidence>
<dbReference type="Proteomes" id="UP001303647">
    <property type="component" value="Unassembled WGS sequence"/>
</dbReference>
<dbReference type="GO" id="GO:0005509">
    <property type="term" value="F:calcium ion binding"/>
    <property type="evidence" value="ECO:0007669"/>
    <property type="project" value="InterPro"/>
</dbReference>
<keyword evidence="2" id="KW-0677">Repeat</keyword>
<feature type="compositionally biased region" description="Low complexity" evidence="4">
    <location>
        <begin position="85"/>
        <end position="97"/>
    </location>
</feature>
<feature type="region of interest" description="Disordered" evidence="4">
    <location>
        <begin position="1"/>
        <end position="194"/>
    </location>
</feature>
<dbReference type="GO" id="GO:0012506">
    <property type="term" value="C:vesicle membrane"/>
    <property type="evidence" value="ECO:0007669"/>
    <property type="project" value="TreeGrafter"/>
</dbReference>
<dbReference type="GO" id="GO:0005544">
    <property type="term" value="F:calcium-dependent phospholipid binding"/>
    <property type="evidence" value="ECO:0007669"/>
    <property type="project" value="InterPro"/>
</dbReference>
<organism evidence="5 6">
    <name type="scientific">Corynascus novoguineensis</name>
    <dbReference type="NCBI Taxonomy" id="1126955"/>
    <lineage>
        <taxon>Eukaryota</taxon>
        <taxon>Fungi</taxon>
        <taxon>Dikarya</taxon>
        <taxon>Ascomycota</taxon>
        <taxon>Pezizomycotina</taxon>
        <taxon>Sordariomycetes</taxon>
        <taxon>Sordariomycetidae</taxon>
        <taxon>Sordariales</taxon>
        <taxon>Chaetomiaceae</taxon>
        <taxon>Corynascus</taxon>
    </lineage>
</organism>
<dbReference type="InterPro" id="IPR018502">
    <property type="entry name" value="Annexin_repeat"/>
</dbReference>
<sequence length="501" mass="54410">MNSQPPYYGQQPPQGYGAPPPGAPPGGPAPSGYGPPPAGAPYQYPPPGQAPGQVPGQIPPQQQPYYGYQQPPPPGQPEQYPPSAPYGQQPPQNAAYGQPPPQGAPYGQQPPPPPGQYNAQPPYGAPPPGAPPPAGYGAPPPQAPPDRAQPQGQQWQQQPYPPPGALGYSGPPVPPTPASQGYDPAQKAWVQPVNTSSDAEALRRAMKGMGCDEKALIRVLTSPQYANPWAMQQLVQDYNSRFIRNLADDIKSETRGDVETALLALIRGPLNQDVYLLDKALNRLGTDEDTLMDVLLGRSNADVRAIVAEYNRTTRRDLLTDIKEDVDDSLFRLCSMVLAATRAEDAAPVLAHEIDTKVTELQRATEGMIGANAIAVAQVFASSNAAQINAMVEAYQHKYHRSLESVIEKEFRGDMEDALLRMLMAAKNRPNADALRLREALMKRKDKLLVSRLVSLYWDSPRLSAAKDAYKKRYGSPLVNDVKDVFRGDFEAVILALLREK</sequence>
<feature type="compositionally biased region" description="Low complexity" evidence="4">
    <location>
        <begin position="145"/>
        <end position="158"/>
    </location>
</feature>
<name>A0AAN7CSG1_9PEZI</name>
<feature type="compositionally biased region" description="Low complexity" evidence="4">
    <location>
        <begin position="1"/>
        <end position="17"/>
    </location>
</feature>
<feature type="compositionally biased region" description="Pro residues" evidence="4">
    <location>
        <begin position="98"/>
        <end position="115"/>
    </location>
</feature>
<dbReference type="GO" id="GO:0005737">
    <property type="term" value="C:cytoplasm"/>
    <property type="evidence" value="ECO:0007669"/>
    <property type="project" value="TreeGrafter"/>
</dbReference>
<dbReference type="GO" id="GO:0005634">
    <property type="term" value="C:nucleus"/>
    <property type="evidence" value="ECO:0007669"/>
    <property type="project" value="TreeGrafter"/>
</dbReference>
<feature type="compositionally biased region" description="Pro residues" evidence="4">
    <location>
        <begin position="18"/>
        <end position="49"/>
    </location>
</feature>
<dbReference type="InterPro" id="IPR001464">
    <property type="entry name" value="Annexin"/>
</dbReference>
<dbReference type="PROSITE" id="PS51897">
    <property type="entry name" value="ANNEXIN_2"/>
    <property type="match status" value="4"/>
</dbReference>
<dbReference type="Pfam" id="PF00191">
    <property type="entry name" value="Annexin"/>
    <property type="match status" value="3"/>
</dbReference>
<evidence type="ECO:0000256" key="2">
    <source>
        <dbReference type="ARBA" id="ARBA00022737"/>
    </source>
</evidence>
<dbReference type="GO" id="GO:0001786">
    <property type="term" value="F:phosphatidylserine binding"/>
    <property type="evidence" value="ECO:0007669"/>
    <property type="project" value="TreeGrafter"/>
</dbReference>
<dbReference type="SUPFAM" id="SSF47874">
    <property type="entry name" value="Annexin"/>
    <property type="match status" value="1"/>
</dbReference>
<dbReference type="PANTHER" id="PTHR10502:SF102">
    <property type="entry name" value="ANNEXIN B11"/>
    <property type="match status" value="1"/>
</dbReference>
<evidence type="ECO:0008006" key="7">
    <source>
        <dbReference type="Google" id="ProtNLM"/>
    </source>
</evidence>
<feature type="compositionally biased region" description="Pro residues" evidence="4">
    <location>
        <begin position="70"/>
        <end position="84"/>
    </location>
</feature>
<keyword evidence="3" id="KW-0041">Annexin</keyword>
<gene>
    <name evidence="5" type="ORF">C7999DRAFT_41155</name>
</gene>
<reference evidence="5" key="1">
    <citation type="journal article" date="2023" name="Mol. Phylogenet. Evol.">
        <title>Genome-scale phylogeny and comparative genomics of the fungal order Sordariales.</title>
        <authorList>
            <person name="Hensen N."/>
            <person name="Bonometti L."/>
            <person name="Westerberg I."/>
            <person name="Brannstrom I.O."/>
            <person name="Guillou S."/>
            <person name="Cros-Aarteil S."/>
            <person name="Calhoun S."/>
            <person name="Haridas S."/>
            <person name="Kuo A."/>
            <person name="Mondo S."/>
            <person name="Pangilinan J."/>
            <person name="Riley R."/>
            <person name="LaButti K."/>
            <person name="Andreopoulos B."/>
            <person name="Lipzen A."/>
            <person name="Chen C."/>
            <person name="Yan M."/>
            <person name="Daum C."/>
            <person name="Ng V."/>
            <person name="Clum A."/>
            <person name="Steindorff A."/>
            <person name="Ohm R.A."/>
            <person name="Martin F."/>
            <person name="Silar P."/>
            <person name="Natvig D.O."/>
            <person name="Lalanne C."/>
            <person name="Gautier V."/>
            <person name="Ament-Velasquez S.L."/>
            <person name="Kruys A."/>
            <person name="Hutchinson M.I."/>
            <person name="Powell A.J."/>
            <person name="Barry K."/>
            <person name="Miller A.N."/>
            <person name="Grigoriev I.V."/>
            <person name="Debuchy R."/>
            <person name="Gladieux P."/>
            <person name="Hiltunen Thoren M."/>
            <person name="Johannesson H."/>
        </authorList>
    </citation>
    <scope>NUCLEOTIDE SEQUENCE</scope>
    <source>
        <strain evidence="5">CBS 359.72</strain>
    </source>
</reference>
<dbReference type="AlphaFoldDB" id="A0AAN7CSG1"/>
<evidence type="ECO:0000256" key="3">
    <source>
        <dbReference type="ARBA" id="ARBA00023216"/>
    </source>
</evidence>
<accession>A0AAN7CSG1</accession>
<dbReference type="Gene3D" id="1.10.220.10">
    <property type="entry name" value="Annexin"/>
    <property type="match status" value="4"/>
</dbReference>
<dbReference type="GO" id="GO:0005886">
    <property type="term" value="C:plasma membrane"/>
    <property type="evidence" value="ECO:0007669"/>
    <property type="project" value="TreeGrafter"/>
</dbReference>
<proteinExistence type="inferred from homology"/>
<dbReference type="FunFam" id="1.10.220.10:FF:000005">
    <property type="entry name" value="Annexin"/>
    <property type="match status" value="1"/>
</dbReference>
<keyword evidence="6" id="KW-1185">Reference proteome</keyword>